<dbReference type="PANTHER" id="PTHR31636">
    <property type="entry name" value="OSJNBA0084A10.13 PROTEIN-RELATED"/>
    <property type="match status" value="1"/>
</dbReference>
<evidence type="ECO:0000256" key="5">
    <source>
        <dbReference type="SAM" id="Phobius"/>
    </source>
</evidence>
<comment type="similarity">
    <text evidence="3">Belongs to the GRAS family.</text>
</comment>
<evidence type="ECO:0000256" key="1">
    <source>
        <dbReference type="ARBA" id="ARBA00023015"/>
    </source>
</evidence>
<evidence type="ECO:0000256" key="2">
    <source>
        <dbReference type="ARBA" id="ARBA00023163"/>
    </source>
</evidence>
<comment type="caution">
    <text evidence="3">Lacks conserved residue(s) required for the propagation of feature annotation.</text>
</comment>
<dbReference type="OrthoDB" id="677896at2759"/>
<comment type="caution">
    <text evidence="6">The sequence shown here is derived from an EMBL/GenBank/DDBJ whole genome shotgun (WGS) entry which is preliminary data.</text>
</comment>
<protein>
    <recommendedName>
        <fullName evidence="8">Scarecrow-like protein 8</fullName>
    </recommendedName>
</protein>
<evidence type="ECO:0000313" key="7">
    <source>
        <dbReference type="Proteomes" id="UP000729402"/>
    </source>
</evidence>
<keyword evidence="5" id="KW-0812">Transmembrane</keyword>
<evidence type="ECO:0000313" key="6">
    <source>
        <dbReference type="EMBL" id="KAG8071873.1"/>
    </source>
</evidence>
<dbReference type="AlphaFoldDB" id="A0A8J5T0E0"/>
<feature type="compositionally biased region" description="Polar residues" evidence="4">
    <location>
        <begin position="24"/>
        <end position="33"/>
    </location>
</feature>
<accession>A0A8J5T0E0</accession>
<proteinExistence type="inferred from homology"/>
<feature type="transmembrane region" description="Helical" evidence="5">
    <location>
        <begin position="42"/>
        <end position="63"/>
    </location>
</feature>
<reference evidence="6" key="1">
    <citation type="journal article" date="2021" name="bioRxiv">
        <title>Whole Genome Assembly and Annotation of Northern Wild Rice, Zizania palustris L., Supports a Whole Genome Duplication in the Zizania Genus.</title>
        <authorList>
            <person name="Haas M."/>
            <person name="Kono T."/>
            <person name="Macchietto M."/>
            <person name="Millas R."/>
            <person name="McGilp L."/>
            <person name="Shao M."/>
            <person name="Duquette J."/>
            <person name="Hirsch C.N."/>
            <person name="Kimball J."/>
        </authorList>
    </citation>
    <scope>NUCLEOTIDE SEQUENCE</scope>
    <source>
        <tissue evidence="6">Fresh leaf tissue</tissue>
    </source>
</reference>
<dbReference type="InterPro" id="IPR005202">
    <property type="entry name" value="TF_GRAS"/>
</dbReference>
<evidence type="ECO:0000256" key="4">
    <source>
        <dbReference type="SAM" id="MobiDB-lite"/>
    </source>
</evidence>
<sequence>MPCLSSHLFAPKQSDAPRGEGKGPTSTFHGASTGDSAGVRTVSVIAAALVALGIVVFGPGFFGSSPWTRQVLRGATLIQGTDYEGGAVMQAAAVRQQSQQPWSDGMVGGTAVTGGGVLKRSLGELERWQQRRQVAVQQALYLRSVRQRTDVLRPMDIGAVVDGAASPAYGISGLSSGFGGISPQPSSTLSSRTVMPAIQQQAPLQPRQCQMVARVPAVRPATESELILLQELEKRLLGDDDETDAAGSVCGSVITSSDWGVTIQGLNSTAASSPSLPLQSVVNTALLSRSPTNSSSSTASSSASSSPPFSVASSRLILSDAAAAIADGNHTTASSHLSALKLAANPCGDAEHRLVAMMVAALSSRVGPRASGSSQHLADLWSGEHRARFQLLQDISPCFGLALHGANLAILDAVTGHRAIHLIDFDVSGAQHVALIQALANRGVPSTSLKVTVVADPTSPFTPSMMQALAATSERLKKLARQAGINYQFRAVRCRAPEIEASKLGCEPGEALLVNLAFTLSRVPDESVSPTNPRDELLRRVRALGPLVVTLVEQELNTNTAPLAARFSDACAHYGAVLDSLDATHGRDSAERARAEAALANKVTNAVGQEGPERMERCEVFGKWRARFGMAGFRPVAIGDDVAGGVRARLGPAMLRFDVKLDCGRLGVGWMGRVVTVVSAWR</sequence>
<dbReference type="Pfam" id="PF03514">
    <property type="entry name" value="GRAS"/>
    <property type="match status" value="1"/>
</dbReference>
<name>A0A8J5T0E0_ZIZPA</name>
<organism evidence="6 7">
    <name type="scientific">Zizania palustris</name>
    <name type="common">Northern wild rice</name>
    <dbReference type="NCBI Taxonomy" id="103762"/>
    <lineage>
        <taxon>Eukaryota</taxon>
        <taxon>Viridiplantae</taxon>
        <taxon>Streptophyta</taxon>
        <taxon>Embryophyta</taxon>
        <taxon>Tracheophyta</taxon>
        <taxon>Spermatophyta</taxon>
        <taxon>Magnoliopsida</taxon>
        <taxon>Liliopsida</taxon>
        <taxon>Poales</taxon>
        <taxon>Poaceae</taxon>
        <taxon>BOP clade</taxon>
        <taxon>Oryzoideae</taxon>
        <taxon>Oryzeae</taxon>
        <taxon>Zizaniinae</taxon>
        <taxon>Zizania</taxon>
    </lineage>
</organism>
<dbReference type="Proteomes" id="UP000729402">
    <property type="component" value="Unassembled WGS sequence"/>
</dbReference>
<dbReference type="PROSITE" id="PS50985">
    <property type="entry name" value="GRAS"/>
    <property type="match status" value="1"/>
</dbReference>
<keyword evidence="5" id="KW-1133">Transmembrane helix</keyword>
<feature type="region of interest" description="Leucine repeat II (LRII)" evidence="3">
    <location>
        <begin position="471"/>
        <end position="503"/>
    </location>
</feature>
<keyword evidence="7" id="KW-1185">Reference proteome</keyword>
<keyword evidence="2" id="KW-0804">Transcription</keyword>
<keyword evidence="1" id="KW-0805">Transcription regulation</keyword>
<feature type="region of interest" description="SAW" evidence="3">
    <location>
        <begin position="608"/>
        <end position="682"/>
    </location>
</feature>
<dbReference type="EMBL" id="JAAALK010000283">
    <property type="protein sequence ID" value="KAG8071873.1"/>
    <property type="molecule type" value="Genomic_DNA"/>
</dbReference>
<evidence type="ECO:0000256" key="3">
    <source>
        <dbReference type="PROSITE-ProRule" id="PRU01191"/>
    </source>
</evidence>
<reference evidence="6" key="2">
    <citation type="submission" date="2021-02" db="EMBL/GenBank/DDBJ databases">
        <authorList>
            <person name="Kimball J.A."/>
            <person name="Haas M.W."/>
            <person name="Macchietto M."/>
            <person name="Kono T."/>
            <person name="Duquette J."/>
            <person name="Shao M."/>
        </authorList>
    </citation>
    <scope>NUCLEOTIDE SEQUENCE</scope>
    <source>
        <tissue evidence="6">Fresh leaf tissue</tissue>
    </source>
</reference>
<gene>
    <name evidence="6" type="ORF">GUJ93_ZPchr0006g45117</name>
</gene>
<keyword evidence="5" id="KW-0472">Membrane</keyword>
<evidence type="ECO:0008006" key="8">
    <source>
        <dbReference type="Google" id="ProtNLM"/>
    </source>
</evidence>
<feature type="region of interest" description="Disordered" evidence="4">
    <location>
        <begin position="1"/>
        <end position="33"/>
    </location>
</feature>